<dbReference type="AlphaFoldDB" id="X1UUL0"/>
<organism evidence="1">
    <name type="scientific">marine sediment metagenome</name>
    <dbReference type="NCBI Taxonomy" id="412755"/>
    <lineage>
        <taxon>unclassified sequences</taxon>
        <taxon>metagenomes</taxon>
        <taxon>ecological metagenomes</taxon>
    </lineage>
</organism>
<comment type="caution">
    <text evidence="1">The sequence shown here is derived from an EMBL/GenBank/DDBJ whole genome shotgun (WGS) entry which is preliminary data.</text>
</comment>
<evidence type="ECO:0008006" key="2">
    <source>
        <dbReference type="Google" id="ProtNLM"/>
    </source>
</evidence>
<dbReference type="EMBL" id="BARW01027926">
    <property type="protein sequence ID" value="GAJ07307.1"/>
    <property type="molecule type" value="Genomic_DNA"/>
</dbReference>
<dbReference type="Gene3D" id="3.40.50.2000">
    <property type="entry name" value="Glycogen Phosphorylase B"/>
    <property type="match status" value="2"/>
</dbReference>
<accession>X1UUL0</accession>
<dbReference type="SUPFAM" id="SSF53756">
    <property type="entry name" value="UDP-Glycosyltransferase/glycogen phosphorylase"/>
    <property type="match status" value="1"/>
</dbReference>
<name>X1UUL0_9ZZZZ</name>
<dbReference type="Pfam" id="PF13692">
    <property type="entry name" value="Glyco_trans_1_4"/>
    <property type="match status" value="1"/>
</dbReference>
<protein>
    <recommendedName>
        <fullName evidence="2">Glycosyl transferase family 1 domain-containing protein</fullName>
    </recommendedName>
</protein>
<proteinExistence type="predicted"/>
<sequence>MIVLSEADKQAYIEQGFDPAKIAVIPRPPDLSLSDEVAADKEVLRKRLGLEVKRGILIFTGKRDYPPNMEAAQWINRELAPTISQRFNDAQILMTGSHEVPKLAHPIITFTGFVPNVFEYICASDVLIAPIEQPTGRLTKVFDAMACAKPAVVMASAANGIPQLIDGYNATVAKDRDEFIEKTIYLLEHPDEAQEIGVRARKTMEEYYNWEIWE</sequence>
<dbReference type="PANTHER" id="PTHR12526">
    <property type="entry name" value="GLYCOSYLTRANSFERASE"/>
    <property type="match status" value="1"/>
</dbReference>
<gene>
    <name evidence="1" type="ORF">S12H4_45202</name>
</gene>
<feature type="non-terminal residue" evidence="1">
    <location>
        <position position="214"/>
    </location>
</feature>
<evidence type="ECO:0000313" key="1">
    <source>
        <dbReference type="EMBL" id="GAJ07307.1"/>
    </source>
</evidence>
<reference evidence="1" key="1">
    <citation type="journal article" date="2014" name="Front. Microbiol.">
        <title>High frequency of phylogenetically diverse reductive dehalogenase-homologous genes in deep subseafloor sedimentary metagenomes.</title>
        <authorList>
            <person name="Kawai M."/>
            <person name="Futagami T."/>
            <person name="Toyoda A."/>
            <person name="Takaki Y."/>
            <person name="Nishi S."/>
            <person name="Hori S."/>
            <person name="Arai W."/>
            <person name="Tsubouchi T."/>
            <person name="Morono Y."/>
            <person name="Uchiyama I."/>
            <person name="Ito T."/>
            <person name="Fujiyama A."/>
            <person name="Inagaki F."/>
            <person name="Takami H."/>
        </authorList>
    </citation>
    <scope>NUCLEOTIDE SEQUENCE</scope>
    <source>
        <strain evidence="1">Expedition CK06-06</strain>
    </source>
</reference>